<comment type="caution">
    <text evidence="2">The sequence shown here is derived from an EMBL/GenBank/DDBJ whole genome shotgun (WGS) entry which is preliminary data.</text>
</comment>
<proteinExistence type="predicted"/>
<evidence type="ECO:0000256" key="1">
    <source>
        <dbReference type="SAM" id="MobiDB-lite"/>
    </source>
</evidence>
<protein>
    <submittedName>
        <fullName evidence="2">Uncharacterized protein</fullName>
    </submittedName>
</protein>
<dbReference type="Proteomes" id="UP001215598">
    <property type="component" value="Unassembled WGS sequence"/>
</dbReference>
<gene>
    <name evidence="2" type="ORF">B0H16DRAFT_1609713</name>
</gene>
<reference evidence="2" key="1">
    <citation type="submission" date="2023-03" db="EMBL/GenBank/DDBJ databases">
        <title>Massive genome expansion in bonnet fungi (Mycena s.s.) driven by repeated elements and novel gene families across ecological guilds.</title>
        <authorList>
            <consortium name="Lawrence Berkeley National Laboratory"/>
            <person name="Harder C.B."/>
            <person name="Miyauchi S."/>
            <person name="Viragh M."/>
            <person name="Kuo A."/>
            <person name="Thoen E."/>
            <person name="Andreopoulos B."/>
            <person name="Lu D."/>
            <person name="Skrede I."/>
            <person name="Drula E."/>
            <person name="Henrissat B."/>
            <person name="Morin E."/>
            <person name="Kohler A."/>
            <person name="Barry K."/>
            <person name="LaButti K."/>
            <person name="Morin E."/>
            <person name="Salamov A."/>
            <person name="Lipzen A."/>
            <person name="Mereny Z."/>
            <person name="Hegedus B."/>
            <person name="Baldrian P."/>
            <person name="Stursova M."/>
            <person name="Weitz H."/>
            <person name="Taylor A."/>
            <person name="Grigoriev I.V."/>
            <person name="Nagy L.G."/>
            <person name="Martin F."/>
            <person name="Kauserud H."/>
        </authorList>
    </citation>
    <scope>NUCLEOTIDE SEQUENCE</scope>
    <source>
        <strain evidence="2">CBHHK182m</strain>
    </source>
</reference>
<sequence length="227" mass="24683">MANVLGKAVECICVLENREERLTRELEGLKALLRGLVSGTELLGEWEREWVGAFGGGERNEVGVEDRGNGNEDDTDEDEEGESDDEGEGRKRKKWSASSLRPCRRARRRSAGGRGRSCPSLRPPLHRRRRTPPTNSSHAGSPALALSTSVPMHSSTAAKTSPAPHGNTSSAHSRSSRSSPTPTSLRPLPLLPLNINMKAMCTGTGSRVAWEAWACCRRSASSRARRC</sequence>
<feature type="compositionally biased region" description="Acidic residues" evidence="1">
    <location>
        <begin position="71"/>
        <end position="87"/>
    </location>
</feature>
<organism evidence="2 3">
    <name type="scientific">Mycena metata</name>
    <dbReference type="NCBI Taxonomy" id="1033252"/>
    <lineage>
        <taxon>Eukaryota</taxon>
        <taxon>Fungi</taxon>
        <taxon>Dikarya</taxon>
        <taxon>Basidiomycota</taxon>
        <taxon>Agaricomycotina</taxon>
        <taxon>Agaricomycetes</taxon>
        <taxon>Agaricomycetidae</taxon>
        <taxon>Agaricales</taxon>
        <taxon>Marasmiineae</taxon>
        <taxon>Mycenaceae</taxon>
        <taxon>Mycena</taxon>
    </lineage>
</organism>
<evidence type="ECO:0000313" key="3">
    <source>
        <dbReference type="Proteomes" id="UP001215598"/>
    </source>
</evidence>
<dbReference type="AlphaFoldDB" id="A0AAD7HE57"/>
<keyword evidence="3" id="KW-1185">Reference proteome</keyword>
<name>A0AAD7HE57_9AGAR</name>
<feature type="compositionally biased region" description="Polar residues" evidence="1">
    <location>
        <begin position="146"/>
        <end position="159"/>
    </location>
</feature>
<feature type="compositionally biased region" description="Basic and acidic residues" evidence="1">
    <location>
        <begin position="58"/>
        <end position="70"/>
    </location>
</feature>
<evidence type="ECO:0000313" key="2">
    <source>
        <dbReference type="EMBL" id="KAJ7718156.1"/>
    </source>
</evidence>
<feature type="compositionally biased region" description="Low complexity" evidence="1">
    <location>
        <begin position="168"/>
        <end position="189"/>
    </location>
</feature>
<feature type="region of interest" description="Disordered" evidence="1">
    <location>
        <begin position="54"/>
        <end position="189"/>
    </location>
</feature>
<feature type="compositionally biased region" description="Basic residues" evidence="1">
    <location>
        <begin position="102"/>
        <end position="111"/>
    </location>
</feature>
<dbReference type="EMBL" id="JARKIB010000268">
    <property type="protein sequence ID" value="KAJ7718156.1"/>
    <property type="molecule type" value="Genomic_DNA"/>
</dbReference>
<accession>A0AAD7HE57</accession>
<feature type="non-terminal residue" evidence="2">
    <location>
        <position position="227"/>
    </location>
</feature>